<accession>W7YTW2</accession>
<dbReference type="STRING" id="1236976.JCM16418_4832"/>
<dbReference type="RefSeq" id="WP_052020660.1">
    <property type="nucleotide sequence ID" value="NZ_BAVZ01000029.1"/>
</dbReference>
<dbReference type="OrthoDB" id="9782395at2"/>
<dbReference type="InterPro" id="IPR051599">
    <property type="entry name" value="Cell_Envelope_Assoc"/>
</dbReference>
<reference evidence="3 4" key="1">
    <citation type="journal article" date="2014" name="Genome Announc.">
        <title>Draft Genome Sequence of Paenibacillus pini JCM 16418T, Isolated from the Rhizosphere of Pine Tree.</title>
        <authorList>
            <person name="Yuki M."/>
            <person name="Oshima K."/>
            <person name="Suda W."/>
            <person name="Oshida Y."/>
            <person name="Kitamura K."/>
            <person name="Iida Y."/>
            <person name="Hattori M."/>
            <person name="Ohkuma M."/>
        </authorList>
    </citation>
    <scope>NUCLEOTIDE SEQUENCE [LARGE SCALE GENOMIC DNA]</scope>
    <source>
        <strain evidence="3 4">JCM 16418</strain>
    </source>
</reference>
<keyword evidence="1" id="KW-1133">Transmembrane helix</keyword>
<gene>
    <name evidence="3" type="ORF">JCM16418_4832</name>
</gene>
<evidence type="ECO:0000259" key="2">
    <source>
        <dbReference type="Pfam" id="PF02698"/>
    </source>
</evidence>
<dbReference type="CDD" id="cd06259">
    <property type="entry name" value="YdcF-like"/>
    <property type="match status" value="1"/>
</dbReference>
<keyword evidence="1" id="KW-0812">Transmembrane</keyword>
<dbReference type="InterPro" id="IPR014729">
    <property type="entry name" value="Rossmann-like_a/b/a_fold"/>
</dbReference>
<feature type="domain" description="DUF218" evidence="2">
    <location>
        <begin position="57"/>
        <end position="190"/>
    </location>
</feature>
<evidence type="ECO:0000313" key="3">
    <source>
        <dbReference type="EMBL" id="GAF10618.1"/>
    </source>
</evidence>
<keyword evidence="4" id="KW-1185">Reference proteome</keyword>
<organism evidence="3 4">
    <name type="scientific">Paenibacillus pini JCM 16418</name>
    <dbReference type="NCBI Taxonomy" id="1236976"/>
    <lineage>
        <taxon>Bacteria</taxon>
        <taxon>Bacillati</taxon>
        <taxon>Bacillota</taxon>
        <taxon>Bacilli</taxon>
        <taxon>Bacillales</taxon>
        <taxon>Paenibacillaceae</taxon>
        <taxon>Paenibacillus</taxon>
    </lineage>
</organism>
<name>W7YTW2_9BACL</name>
<evidence type="ECO:0000313" key="4">
    <source>
        <dbReference type="Proteomes" id="UP000019364"/>
    </source>
</evidence>
<keyword evidence="1" id="KW-0472">Membrane</keyword>
<feature type="transmembrane region" description="Helical" evidence="1">
    <location>
        <begin position="21"/>
        <end position="42"/>
    </location>
</feature>
<dbReference type="Pfam" id="PF02698">
    <property type="entry name" value="DUF218"/>
    <property type="match status" value="1"/>
</dbReference>
<sequence>MSVSRARLVSGSERTRSVWKKWALTIIVIGLIGLMWCGYVWLKIRDTTSTSMNTVSDVGIVLGASMWGDSPSPGLKERLDHGLKLYKEGKFHTFIVSGGLDQPSYKYTEAEGMRNYLLQHGVPDANIVLENKARDTYQNLLYSQRIMEQRDWRTAIIITHTYHGMRSLEIATFLKYNHPTLGVTDSTVLPMSKHQTREVLAYTKWKLNEILLWLG</sequence>
<dbReference type="GO" id="GO:0005886">
    <property type="term" value="C:plasma membrane"/>
    <property type="evidence" value="ECO:0007669"/>
    <property type="project" value="TreeGrafter"/>
</dbReference>
<dbReference type="eggNOG" id="COG1434">
    <property type="taxonomic scope" value="Bacteria"/>
</dbReference>
<dbReference type="PANTHER" id="PTHR30336:SF20">
    <property type="entry name" value="DUF218 DOMAIN-CONTAINING PROTEIN"/>
    <property type="match status" value="1"/>
</dbReference>
<dbReference type="PANTHER" id="PTHR30336">
    <property type="entry name" value="INNER MEMBRANE PROTEIN, PROBABLE PERMEASE"/>
    <property type="match status" value="1"/>
</dbReference>
<dbReference type="InterPro" id="IPR003848">
    <property type="entry name" value="DUF218"/>
</dbReference>
<comment type="caution">
    <text evidence="3">The sequence shown here is derived from an EMBL/GenBank/DDBJ whole genome shotgun (WGS) entry which is preliminary data.</text>
</comment>
<dbReference type="AlphaFoldDB" id="W7YTW2"/>
<dbReference type="EMBL" id="BAVZ01000029">
    <property type="protein sequence ID" value="GAF10618.1"/>
    <property type="molecule type" value="Genomic_DNA"/>
</dbReference>
<dbReference type="Proteomes" id="UP000019364">
    <property type="component" value="Unassembled WGS sequence"/>
</dbReference>
<protein>
    <submittedName>
        <fullName evidence="3">Membrane associated protein</fullName>
    </submittedName>
</protein>
<evidence type="ECO:0000256" key="1">
    <source>
        <dbReference type="SAM" id="Phobius"/>
    </source>
</evidence>
<dbReference type="Gene3D" id="3.40.50.620">
    <property type="entry name" value="HUPs"/>
    <property type="match status" value="1"/>
</dbReference>
<proteinExistence type="predicted"/>